<evidence type="ECO:0000313" key="2">
    <source>
        <dbReference type="Proteomes" id="UP000193144"/>
    </source>
</evidence>
<dbReference type="STRING" id="1231657.A0A1Y1ZR33"/>
<keyword evidence="2" id="KW-1185">Reference proteome</keyword>
<protein>
    <recommendedName>
        <fullName evidence="3">Hsp70 protein-domain-containing protein</fullName>
    </recommendedName>
</protein>
<accession>A0A1Y1ZR33</accession>
<sequence>MQLDSSFQYSVLQKIQKANTLSPMGLEDVVETARQMRVGTAWKTASHSFGSEVGSVIVEIPGLDTEYTYESDGTTIRDGALILDRRDLEEFFEELISSLIGMVESVISRFRQQHSGTEKVSSLVLAGEFGSIPYVEDQIRTRCQNFGISKIVVPPDPTLAVCKGGLLRLIEHVKAESRGNKAVEIGSKPESHGTSYGFLMKRATFGPNDPESSLATQDPLDGKFYITNHIEWTLTAGNISASQKFRRKFAPPTSENPYPPRVFPTPIFSSEESKDALPRILDSECRLLCNIEVDISSLPLSMFKLKNRHWYNRGPMYYVVDFEVKLLVDPQRGDLSFEFWHQDVRMKDDCITVKWYSKEESDQFIKEKLENGNTPQVS</sequence>
<dbReference type="PANTHER" id="PTHR42749:SF1">
    <property type="entry name" value="CELL SHAPE-DETERMINING PROTEIN MREB"/>
    <property type="match status" value="1"/>
</dbReference>
<dbReference type="PANTHER" id="PTHR42749">
    <property type="entry name" value="CELL SHAPE-DETERMINING PROTEIN MREB"/>
    <property type="match status" value="1"/>
</dbReference>
<dbReference type="Proteomes" id="UP000193144">
    <property type="component" value="Unassembled WGS sequence"/>
</dbReference>
<dbReference type="InterPro" id="IPR043129">
    <property type="entry name" value="ATPase_NBD"/>
</dbReference>
<reference evidence="1 2" key="1">
    <citation type="submission" date="2016-07" db="EMBL/GenBank/DDBJ databases">
        <title>Pervasive Adenine N6-methylation of Active Genes in Fungi.</title>
        <authorList>
            <consortium name="DOE Joint Genome Institute"/>
            <person name="Mondo S.J."/>
            <person name="Dannebaum R.O."/>
            <person name="Kuo R.C."/>
            <person name="Labutti K."/>
            <person name="Haridas S."/>
            <person name="Kuo A."/>
            <person name="Salamov A."/>
            <person name="Ahrendt S.R."/>
            <person name="Lipzen A."/>
            <person name="Sullivan W."/>
            <person name="Andreopoulos W.B."/>
            <person name="Clum A."/>
            <person name="Lindquist E."/>
            <person name="Daum C."/>
            <person name="Ramamoorthy G.K."/>
            <person name="Gryganskyi A."/>
            <person name="Culley D."/>
            <person name="Magnuson J.K."/>
            <person name="James T.Y."/>
            <person name="O'Malley M.A."/>
            <person name="Stajich J.E."/>
            <person name="Spatafora J.W."/>
            <person name="Visel A."/>
            <person name="Grigoriev I.V."/>
        </authorList>
    </citation>
    <scope>NUCLEOTIDE SEQUENCE [LARGE SCALE GENOMIC DNA]</scope>
    <source>
        <strain evidence="1 2">CBS 115471</strain>
    </source>
</reference>
<dbReference type="EMBL" id="MCFA01000048">
    <property type="protein sequence ID" value="ORY12688.1"/>
    <property type="molecule type" value="Genomic_DNA"/>
</dbReference>
<dbReference type="OrthoDB" id="2394218at2759"/>
<organism evidence="1 2">
    <name type="scientific">Clohesyomyces aquaticus</name>
    <dbReference type="NCBI Taxonomy" id="1231657"/>
    <lineage>
        <taxon>Eukaryota</taxon>
        <taxon>Fungi</taxon>
        <taxon>Dikarya</taxon>
        <taxon>Ascomycota</taxon>
        <taxon>Pezizomycotina</taxon>
        <taxon>Dothideomycetes</taxon>
        <taxon>Pleosporomycetidae</taxon>
        <taxon>Pleosporales</taxon>
        <taxon>Lindgomycetaceae</taxon>
        <taxon>Clohesyomyces</taxon>
    </lineage>
</organism>
<comment type="caution">
    <text evidence="1">The sequence shown here is derived from an EMBL/GenBank/DDBJ whole genome shotgun (WGS) entry which is preliminary data.</text>
</comment>
<dbReference type="SUPFAM" id="SSF53067">
    <property type="entry name" value="Actin-like ATPase domain"/>
    <property type="match status" value="1"/>
</dbReference>
<evidence type="ECO:0000313" key="1">
    <source>
        <dbReference type="EMBL" id="ORY12688.1"/>
    </source>
</evidence>
<dbReference type="AlphaFoldDB" id="A0A1Y1ZR33"/>
<name>A0A1Y1ZR33_9PLEO</name>
<proteinExistence type="predicted"/>
<evidence type="ECO:0008006" key="3">
    <source>
        <dbReference type="Google" id="ProtNLM"/>
    </source>
</evidence>
<gene>
    <name evidence="1" type="ORF">BCR34DRAFT_287748</name>
</gene>